<name>A0AAX1N6R5_9BACT</name>
<dbReference type="Gene3D" id="3.40.50.720">
    <property type="entry name" value="NAD(P)-binding Rossmann-like Domain"/>
    <property type="match status" value="1"/>
</dbReference>
<organism evidence="2 3">
    <name type="scientific">Flammeovirga yaeyamensis</name>
    <dbReference type="NCBI Taxonomy" id="367791"/>
    <lineage>
        <taxon>Bacteria</taxon>
        <taxon>Pseudomonadati</taxon>
        <taxon>Bacteroidota</taxon>
        <taxon>Cytophagia</taxon>
        <taxon>Cytophagales</taxon>
        <taxon>Flammeovirgaceae</taxon>
        <taxon>Flammeovirga</taxon>
    </lineage>
</organism>
<dbReference type="PRINTS" id="PR00081">
    <property type="entry name" value="GDHRDH"/>
</dbReference>
<dbReference type="InterPro" id="IPR051911">
    <property type="entry name" value="SDR_oxidoreductase"/>
</dbReference>
<sequence length="299" mass="32912">MNVLVTGCSKGIGRFTAEALLKKGDTVIATMRAVKGIKAVEELNVFATQTKGKLIILPLDVTNQLSIDEAVKNALQLVGNIDVVINNAGVGGTGWTETFTMSQTERMFDVNVFGIQRMMKAILPHMRQKNQGTIINISSIQGRVVFPYSGIYTATKFALEGLTESYHYELKPLGIDVLLVEAGGFSTSFEKTQTGPNDTDRIATYGDLKDLPEKVWGKKGEDKDFLPSPQILANALVQLIETPKEKRKLRTVIDPLLEGLGTLEINSTAEKSQLKLSKKLDWKIDQLPEEIKDQMISGQ</sequence>
<dbReference type="PANTHER" id="PTHR43976">
    <property type="entry name" value="SHORT CHAIN DEHYDROGENASE"/>
    <property type="match status" value="1"/>
</dbReference>
<reference evidence="2 3" key="1">
    <citation type="submission" date="2021-05" db="EMBL/GenBank/DDBJ databases">
        <title>Comparative genomic studies on the polysaccharide-degrading batcterial strains of the Flammeovirga genus.</title>
        <authorList>
            <person name="Zewei F."/>
            <person name="Zheng Z."/>
            <person name="Yu L."/>
            <person name="Ruyue G."/>
            <person name="Yanhong M."/>
            <person name="Yuanyuan C."/>
            <person name="Jingyan G."/>
            <person name="Wenjun H."/>
        </authorList>
    </citation>
    <scope>NUCLEOTIDE SEQUENCE [LARGE SCALE GENOMIC DNA]</scope>
    <source>
        <strain evidence="2 3">NBRC:100898</strain>
    </source>
</reference>
<dbReference type="PRINTS" id="PR00080">
    <property type="entry name" value="SDRFAMILY"/>
</dbReference>
<dbReference type="AlphaFoldDB" id="A0AAX1N6R5"/>
<dbReference type="EMBL" id="CP076132">
    <property type="protein sequence ID" value="QWG01717.1"/>
    <property type="molecule type" value="Genomic_DNA"/>
</dbReference>
<dbReference type="SUPFAM" id="SSF51735">
    <property type="entry name" value="NAD(P)-binding Rossmann-fold domains"/>
    <property type="match status" value="1"/>
</dbReference>
<gene>
    <name evidence="2" type="ORF">KMW28_19065</name>
</gene>
<dbReference type="InterPro" id="IPR020904">
    <property type="entry name" value="Sc_DH/Rdtase_CS"/>
</dbReference>
<proteinExistence type="inferred from homology"/>
<dbReference type="InterPro" id="IPR036291">
    <property type="entry name" value="NAD(P)-bd_dom_sf"/>
</dbReference>
<protein>
    <submittedName>
        <fullName evidence="2">SDR family NAD(P)-dependent oxidoreductase</fullName>
    </submittedName>
</protein>
<evidence type="ECO:0000256" key="1">
    <source>
        <dbReference type="RuleBase" id="RU000363"/>
    </source>
</evidence>
<dbReference type="RefSeq" id="WP_169666034.1">
    <property type="nucleotide sequence ID" value="NZ_CP076132.1"/>
</dbReference>
<evidence type="ECO:0000313" key="3">
    <source>
        <dbReference type="Proteomes" id="UP000678679"/>
    </source>
</evidence>
<dbReference type="PANTHER" id="PTHR43976:SF9">
    <property type="entry name" value="OXIDOREDUCTASE"/>
    <property type="match status" value="1"/>
</dbReference>
<evidence type="ECO:0000313" key="2">
    <source>
        <dbReference type="EMBL" id="QWG01717.1"/>
    </source>
</evidence>
<accession>A0AAX1N6R5</accession>
<dbReference type="CDD" id="cd05374">
    <property type="entry name" value="17beta-HSD-like_SDR_c"/>
    <property type="match status" value="1"/>
</dbReference>
<dbReference type="KEGG" id="fya:KMW28_19065"/>
<dbReference type="InterPro" id="IPR002347">
    <property type="entry name" value="SDR_fam"/>
</dbReference>
<keyword evidence="3" id="KW-1185">Reference proteome</keyword>
<dbReference type="Pfam" id="PF00106">
    <property type="entry name" value="adh_short"/>
    <property type="match status" value="1"/>
</dbReference>
<dbReference type="Proteomes" id="UP000678679">
    <property type="component" value="Chromosome 1"/>
</dbReference>
<comment type="similarity">
    <text evidence="1">Belongs to the short-chain dehydrogenases/reductases (SDR) family.</text>
</comment>
<dbReference type="PROSITE" id="PS00061">
    <property type="entry name" value="ADH_SHORT"/>
    <property type="match status" value="1"/>
</dbReference>